<evidence type="ECO:0000313" key="1">
    <source>
        <dbReference type="Proteomes" id="UP000694844"/>
    </source>
</evidence>
<dbReference type="Proteomes" id="UP000694844">
    <property type="component" value="Chromosome 1"/>
</dbReference>
<protein>
    <submittedName>
        <fullName evidence="2">Uncharacterized protein LOC111107670</fullName>
    </submittedName>
</protein>
<dbReference type="GeneID" id="111107670"/>
<organism evidence="1 2">
    <name type="scientific">Crassostrea virginica</name>
    <name type="common">Eastern oyster</name>
    <dbReference type="NCBI Taxonomy" id="6565"/>
    <lineage>
        <taxon>Eukaryota</taxon>
        <taxon>Metazoa</taxon>
        <taxon>Spiralia</taxon>
        <taxon>Lophotrochozoa</taxon>
        <taxon>Mollusca</taxon>
        <taxon>Bivalvia</taxon>
        <taxon>Autobranchia</taxon>
        <taxon>Pteriomorphia</taxon>
        <taxon>Ostreida</taxon>
        <taxon>Ostreoidea</taxon>
        <taxon>Ostreidae</taxon>
        <taxon>Crassostrea</taxon>
    </lineage>
</organism>
<keyword evidence="1" id="KW-1185">Reference proteome</keyword>
<gene>
    <name evidence="2" type="primary">LOC111107670</name>
</gene>
<sequence>MASFDLGFDVAAPPEISPEDADILNDIFSQDIVFEEVVMSTSTYEAQQELEKAFSEDRKENFAPPKVEISQKRFKSVTESELKELEDKRQSEATKKSTKWGVKLFQEWNIEVFGEMVDLTTITSTNLDQILGKFYAEATPKQSTKRKTEMTTECALEYNINSYKAIRSAINRHLHELGRNLDIVRGREFKRSNAILDGERFHDVAVEVSPDEFGNFVQRGFYKGPGLTDQVIEILCDYPASGLYVRIRITEGSSNILNIAEVEIYVV</sequence>
<dbReference type="AlphaFoldDB" id="A0A8B8B5J7"/>
<reference evidence="2" key="2">
    <citation type="submission" date="2025-08" db="UniProtKB">
        <authorList>
            <consortium name="RefSeq"/>
        </authorList>
    </citation>
    <scope>IDENTIFICATION</scope>
    <source>
        <tissue evidence="2">Whole sample</tissue>
    </source>
</reference>
<proteinExistence type="predicted"/>
<dbReference type="RefSeq" id="XP_022298682.1">
    <property type="nucleotide sequence ID" value="XM_022442974.1"/>
</dbReference>
<accession>A0A8B8B5J7</accession>
<dbReference type="KEGG" id="cvn:111107670"/>
<dbReference type="Gene3D" id="2.60.120.260">
    <property type="entry name" value="Galactose-binding domain-like"/>
    <property type="match status" value="1"/>
</dbReference>
<reference evidence="1" key="1">
    <citation type="submission" date="2024-06" db="UniProtKB">
        <authorList>
            <consortium name="RefSeq"/>
        </authorList>
    </citation>
    <scope>NUCLEOTIDE SEQUENCE [LARGE SCALE GENOMIC DNA]</scope>
</reference>
<name>A0A8B8B5J7_CRAVI</name>
<dbReference type="PANTHER" id="PTHR21446:SF12">
    <property type="entry name" value="POTASSIUM CHANNEL TETRAMERIZATION DOMAIN CONTAINING 1"/>
    <property type="match status" value="1"/>
</dbReference>
<dbReference type="OrthoDB" id="6160471at2759"/>
<dbReference type="PANTHER" id="PTHR21446">
    <property type="entry name" value="DUF3504 DOMAIN-CONTAINING PROTEIN"/>
    <property type="match status" value="1"/>
</dbReference>
<dbReference type="InterPro" id="IPR052787">
    <property type="entry name" value="MAVS"/>
</dbReference>
<evidence type="ECO:0000313" key="2">
    <source>
        <dbReference type="RefSeq" id="XP_022298682.1"/>
    </source>
</evidence>